<organism evidence="14 15">
    <name type="scientific">Frankia nepalensis</name>
    <dbReference type="NCBI Taxonomy" id="1836974"/>
    <lineage>
        <taxon>Bacteria</taxon>
        <taxon>Bacillati</taxon>
        <taxon>Actinomycetota</taxon>
        <taxon>Actinomycetes</taxon>
        <taxon>Frankiales</taxon>
        <taxon>Frankiaceae</taxon>
        <taxon>Frankia</taxon>
    </lineage>
</organism>
<feature type="binding site" evidence="12">
    <location>
        <position position="146"/>
    </location>
    <ligand>
        <name>Fe cation</name>
        <dbReference type="ChEBI" id="CHEBI:24875"/>
    </ligand>
</feature>
<keyword evidence="6 11" id="KW-0479">Metal-binding</keyword>
<name>A0A937R994_9ACTN</name>
<keyword evidence="8" id="KW-0805">Transcription regulation</keyword>
<proteinExistence type="inferred from homology"/>
<comment type="similarity">
    <text evidence="2">Belongs to the Fur family.</text>
</comment>
<keyword evidence="5" id="KW-0678">Repressor</keyword>
<dbReference type="GO" id="GO:0000976">
    <property type="term" value="F:transcription cis-regulatory region binding"/>
    <property type="evidence" value="ECO:0007669"/>
    <property type="project" value="TreeGrafter"/>
</dbReference>
<feature type="binding site" evidence="11">
    <location>
        <position position="171"/>
    </location>
    <ligand>
        <name>Zn(2+)</name>
        <dbReference type="ChEBI" id="CHEBI:29105"/>
    </ligand>
</feature>
<dbReference type="InterPro" id="IPR002481">
    <property type="entry name" value="FUR"/>
</dbReference>
<feature type="binding site" evidence="11">
    <location>
        <position position="131"/>
    </location>
    <ligand>
        <name>Zn(2+)</name>
        <dbReference type="ChEBI" id="CHEBI:29105"/>
    </ligand>
</feature>
<dbReference type="GO" id="GO:0003700">
    <property type="term" value="F:DNA-binding transcription factor activity"/>
    <property type="evidence" value="ECO:0007669"/>
    <property type="project" value="InterPro"/>
</dbReference>
<dbReference type="GO" id="GO:0008270">
    <property type="term" value="F:zinc ion binding"/>
    <property type="evidence" value="ECO:0007669"/>
    <property type="project" value="TreeGrafter"/>
</dbReference>
<evidence type="ECO:0000256" key="1">
    <source>
        <dbReference type="ARBA" id="ARBA00004496"/>
    </source>
</evidence>
<dbReference type="SUPFAM" id="SSF46785">
    <property type="entry name" value="Winged helix' DNA-binding domain"/>
    <property type="match status" value="1"/>
</dbReference>
<evidence type="ECO:0000256" key="9">
    <source>
        <dbReference type="ARBA" id="ARBA00023125"/>
    </source>
</evidence>
<evidence type="ECO:0000256" key="10">
    <source>
        <dbReference type="ARBA" id="ARBA00023163"/>
    </source>
</evidence>
<evidence type="ECO:0000256" key="7">
    <source>
        <dbReference type="ARBA" id="ARBA00022833"/>
    </source>
</evidence>
<dbReference type="AlphaFoldDB" id="A0A937R994"/>
<dbReference type="GO" id="GO:1900376">
    <property type="term" value="P:regulation of secondary metabolite biosynthetic process"/>
    <property type="evidence" value="ECO:0007669"/>
    <property type="project" value="TreeGrafter"/>
</dbReference>
<feature type="binding site" evidence="12">
    <location>
        <position position="163"/>
    </location>
    <ligand>
        <name>Fe cation</name>
        <dbReference type="ChEBI" id="CHEBI:24875"/>
    </ligand>
</feature>
<comment type="subcellular location">
    <subcellularLocation>
        <location evidence="1">Cytoplasm</location>
    </subcellularLocation>
</comment>
<evidence type="ECO:0000256" key="8">
    <source>
        <dbReference type="ARBA" id="ARBA00023015"/>
    </source>
</evidence>
<dbReference type="InterPro" id="IPR043135">
    <property type="entry name" value="Fur_C"/>
</dbReference>
<keyword evidence="10" id="KW-0804">Transcription</keyword>
<comment type="subunit">
    <text evidence="3">Homodimer.</text>
</comment>
<dbReference type="InterPro" id="IPR036388">
    <property type="entry name" value="WH-like_DNA-bd_sf"/>
</dbReference>
<evidence type="ECO:0000313" key="15">
    <source>
        <dbReference type="Proteomes" id="UP000604475"/>
    </source>
</evidence>
<accession>A0A937R994</accession>
<dbReference type="CDD" id="cd07153">
    <property type="entry name" value="Fur_like"/>
    <property type="match status" value="1"/>
</dbReference>
<gene>
    <name evidence="14" type="ORF">I7412_11365</name>
</gene>
<feature type="region of interest" description="Disordered" evidence="13">
    <location>
        <begin position="1"/>
        <end position="59"/>
    </location>
</feature>
<dbReference type="PANTHER" id="PTHR33202:SF2">
    <property type="entry name" value="FERRIC UPTAKE REGULATION PROTEIN"/>
    <property type="match status" value="1"/>
</dbReference>
<feature type="binding site" evidence="11">
    <location>
        <position position="134"/>
    </location>
    <ligand>
        <name>Zn(2+)</name>
        <dbReference type="ChEBI" id="CHEBI:29105"/>
    </ligand>
</feature>
<dbReference type="Proteomes" id="UP000604475">
    <property type="component" value="Unassembled WGS sequence"/>
</dbReference>
<evidence type="ECO:0000256" key="5">
    <source>
        <dbReference type="ARBA" id="ARBA00022491"/>
    </source>
</evidence>
<keyword evidence="15" id="KW-1185">Reference proteome</keyword>
<reference evidence="14" key="1">
    <citation type="submission" date="2020-12" db="EMBL/GenBank/DDBJ databases">
        <title>Genomic characterization of non-nitrogen-fixing Frankia strains.</title>
        <authorList>
            <person name="Carlos-Shanley C."/>
            <person name="Guerra T."/>
            <person name="Hahn D."/>
        </authorList>
    </citation>
    <scope>NUCLEOTIDE SEQUENCE</scope>
    <source>
        <strain evidence="14">CN6</strain>
    </source>
</reference>
<evidence type="ECO:0000256" key="4">
    <source>
        <dbReference type="ARBA" id="ARBA00022490"/>
    </source>
</evidence>
<evidence type="ECO:0000256" key="3">
    <source>
        <dbReference type="ARBA" id="ARBA00011738"/>
    </source>
</evidence>
<evidence type="ECO:0000256" key="2">
    <source>
        <dbReference type="ARBA" id="ARBA00007957"/>
    </source>
</evidence>
<dbReference type="FunFam" id="1.10.10.10:FF:000459">
    <property type="entry name" value="Ferric uptake regulation protein"/>
    <property type="match status" value="1"/>
</dbReference>
<comment type="caution">
    <text evidence="14">The sequence shown here is derived from an EMBL/GenBank/DDBJ whole genome shotgun (WGS) entry which is preliminary data.</text>
</comment>
<sequence length="175" mass="18729">MSARRPRPARRGAGGEKVDAVSTVNRSRVNDEPDGRAPAPAGRSLPARGTTRSTRQGDAVSAALAATNAFTSAQDLHARLRADGQPVGLTTVYRHLQVLADRGEVDVLRLDDGETVYRRCATGTHHHHLVCRACGHTVEVAGPEIERWTEQVAAAEGFTDVAHTLEIYGHCSSCS</sequence>
<dbReference type="EMBL" id="JAEACQ010000163">
    <property type="protein sequence ID" value="MBL7627756.1"/>
    <property type="molecule type" value="Genomic_DNA"/>
</dbReference>
<keyword evidence="7 11" id="KW-0862">Zinc</keyword>
<dbReference type="PANTHER" id="PTHR33202">
    <property type="entry name" value="ZINC UPTAKE REGULATION PROTEIN"/>
    <property type="match status" value="1"/>
</dbReference>
<feature type="binding site" evidence="11">
    <location>
        <position position="174"/>
    </location>
    <ligand>
        <name>Zn(2+)</name>
        <dbReference type="ChEBI" id="CHEBI:29105"/>
    </ligand>
</feature>
<dbReference type="Gene3D" id="3.30.1490.190">
    <property type="match status" value="1"/>
</dbReference>
<keyword evidence="9" id="KW-0238">DNA-binding</keyword>
<keyword evidence="4" id="KW-0963">Cytoplasm</keyword>
<evidence type="ECO:0000313" key="14">
    <source>
        <dbReference type="EMBL" id="MBL7627756.1"/>
    </source>
</evidence>
<feature type="compositionally biased region" description="Basic residues" evidence="13">
    <location>
        <begin position="1"/>
        <end position="10"/>
    </location>
</feature>
<keyword evidence="12" id="KW-0408">Iron</keyword>
<evidence type="ECO:0000256" key="11">
    <source>
        <dbReference type="PIRSR" id="PIRSR602481-1"/>
    </source>
</evidence>
<dbReference type="GO" id="GO:0005829">
    <property type="term" value="C:cytosol"/>
    <property type="evidence" value="ECO:0007669"/>
    <property type="project" value="TreeGrafter"/>
</dbReference>
<feature type="binding site" evidence="12">
    <location>
        <position position="125"/>
    </location>
    <ligand>
        <name>Fe cation</name>
        <dbReference type="ChEBI" id="CHEBI:24875"/>
    </ligand>
</feature>
<dbReference type="GO" id="GO:0045892">
    <property type="term" value="P:negative regulation of DNA-templated transcription"/>
    <property type="evidence" value="ECO:0007669"/>
    <property type="project" value="TreeGrafter"/>
</dbReference>
<comment type="cofactor">
    <cofactor evidence="12">
        <name>Mn(2+)</name>
        <dbReference type="ChEBI" id="CHEBI:29035"/>
    </cofactor>
    <cofactor evidence="12">
        <name>Fe(2+)</name>
        <dbReference type="ChEBI" id="CHEBI:29033"/>
    </cofactor>
    <text evidence="12">Binds 1 Mn(2+) or Fe(2+) ion per subunit.</text>
</comment>
<dbReference type="Gene3D" id="1.10.10.10">
    <property type="entry name" value="Winged helix-like DNA-binding domain superfamily/Winged helix DNA-binding domain"/>
    <property type="match status" value="1"/>
</dbReference>
<evidence type="ECO:0000256" key="13">
    <source>
        <dbReference type="SAM" id="MobiDB-lite"/>
    </source>
</evidence>
<dbReference type="Pfam" id="PF01475">
    <property type="entry name" value="FUR"/>
    <property type="match status" value="1"/>
</dbReference>
<evidence type="ECO:0000256" key="12">
    <source>
        <dbReference type="PIRSR" id="PIRSR602481-2"/>
    </source>
</evidence>
<evidence type="ECO:0000256" key="6">
    <source>
        <dbReference type="ARBA" id="ARBA00022723"/>
    </source>
</evidence>
<comment type="cofactor">
    <cofactor evidence="11">
        <name>Zn(2+)</name>
        <dbReference type="ChEBI" id="CHEBI:29105"/>
    </cofactor>
    <text evidence="11">Binds 1 zinc ion per subunit.</text>
</comment>
<protein>
    <submittedName>
        <fullName evidence="14">Transcriptional repressor</fullName>
    </submittedName>
</protein>
<dbReference type="InterPro" id="IPR036390">
    <property type="entry name" value="WH_DNA-bd_sf"/>
</dbReference>